<evidence type="ECO:0000313" key="2">
    <source>
        <dbReference type="Proteomes" id="UP000002168"/>
    </source>
</evidence>
<dbReference type="HOGENOM" id="CLU_079880_2_0_6"/>
<dbReference type="STRING" id="392500.Swoo_2024"/>
<reference evidence="1 2" key="1">
    <citation type="submission" date="2008-02" db="EMBL/GenBank/DDBJ databases">
        <title>Complete sequence of Shewanella woodyi ATCC 51908.</title>
        <authorList>
            <consortium name="US DOE Joint Genome Institute"/>
            <person name="Copeland A."/>
            <person name="Lucas S."/>
            <person name="Lapidus A."/>
            <person name="Glavina del Rio T."/>
            <person name="Dalin E."/>
            <person name="Tice H."/>
            <person name="Bruce D."/>
            <person name="Goodwin L."/>
            <person name="Pitluck S."/>
            <person name="Sims D."/>
            <person name="Brettin T."/>
            <person name="Detter J.C."/>
            <person name="Han C."/>
            <person name="Kuske C.R."/>
            <person name="Schmutz J."/>
            <person name="Larimer F."/>
            <person name="Land M."/>
            <person name="Hauser L."/>
            <person name="Kyrpides N."/>
            <person name="Lykidis A."/>
            <person name="Zhao J.-S."/>
            <person name="Richardson P."/>
        </authorList>
    </citation>
    <scope>NUCLEOTIDE SEQUENCE [LARGE SCALE GENOMIC DNA]</scope>
    <source>
        <strain evidence="2">ATCC 51908 / MS32</strain>
    </source>
</reference>
<organism evidence="1 2">
    <name type="scientific">Shewanella woodyi (strain ATCC 51908 / MS32)</name>
    <dbReference type="NCBI Taxonomy" id="392500"/>
    <lineage>
        <taxon>Bacteria</taxon>
        <taxon>Pseudomonadati</taxon>
        <taxon>Pseudomonadota</taxon>
        <taxon>Gammaproteobacteria</taxon>
        <taxon>Alteromonadales</taxon>
        <taxon>Shewanellaceae</taxon>
        <taxon>Shewanella</taxon>
    </lineage>
</organism>
<name>B1KRA1_SHEWM</name>
<dbReference type="PANTHER" id="PTHR34070:SF1">
    <property type="entry name" value="DNA ALKYLATION REPAIR PROTEIN"/>
    <property type="match status" value="1"/>
</dbReference>
<gene>
    <name evidence="1" type="ordered locus">Swoo_2024</name>
</gene>
<dbReference type="SUPFAM" id="SSF48371">
    <property type="entry name" value="ARM repeat"/>
    <property type="match status" value="1"/>
</dbReference>
<keyword evidence="2" id="KW-1185">Reference proteome</keyword>
<dbReference type="EMBL" id="CP000961">
    <property type="protein sequence ID" value="ACA86308.1"/>
    <property type="molecule type" value="Genomic_DNA"/>
</dbReference>
<dbReference type="Proteomes" id="UP000002168">
    <property type="component" value="Chromosome"/>
</dbReference>
<dbReference type="Gene3D" id="1.25.10.90">
    <property type="match status" value="1"/>
</dbReference>
<dbReference type="PANTHER" id="PTHR34070">
    <property type="entry name" value="ARMADILLO-TYPE FOLD"/>
    <property type="match status" value="1"/>
</dbReference>
<sequence>MDICMDSYRDFHQYLKQELQAVSSEEKAASMRRYFPNGLVCIGAISEDINQISAEFIREHDAMLPEGYLSLAEYILERAEFHEEILISYRLIEKLVKRHFDDNLLVRFQYWLENYANNWALVDDLCIKAIYNYLYARPHLIEKTQLWARSEVSWCRRASNVVWVKFIYRKMGKQVYRLNPELVFSNCDLHIHDPDEFVQKSVGWLLKVTTPHHHDAVVNYIKTNIASMQKSTVRYALEKVPKETRDEIMRL</sequence>
<dbReference type="Pfam" id="PF08713">
    <property type="entry name" value="DNA_alkylation"/>
    <property type="match status" value="1"/>
</dbReference>
<dbReference type="eggNOG" id="COG4912">
    <property type="taxonomic scope" value="Bacteria"/>
</dbReference>
<dbReference type="KEGG" id="swd:Swoo_2024"/>
<accession>B1KRA1</accession>
<dbReference type="AlphaFoldDB" id="B1KRA1"/>
<protein>
    <submittedName>
        <fullName evidence="1">DNA alkylation repair enzyme</fullName>
    </submittedName>
</protein>
<proteinExistence type="predicted"/>
<dbReference type="InterPro" id="IPR014825">
    <property type="entry name" value="DNA_alkylation"/>
</dbReference>
<dbReference type="InterPro" id="IPR016024">
    <property type="entry name" value="ARM-type_fold"/>
</dbReference>
<evidence type="ECO:0000313" key="1">
    <source>
        <dbReference type="EMBL" id="ACA86308.1"/>
    </source>
</evidence>
<dbReference type="CDD" id="cd06561">
    <property type="entry name" value="AlkD_like"/>
    <property type="match status" value="1"/>
</dbReference>